<reference evidence="3 4" key="1">
    <citation type="submission" date="2023-01" db="EMBL/GenBank/DDBJ databases">
        <title>Analysis of 21 Apiospora genomes using comparative genomics revels a genus with tremendous synthesis potential of carbohydrate active enzymes and secondary metabolites.</title>
        <authorList>
            <person name="Sorensen T."/>
        </authorList>
    </citation>
    <scope>NUCLEOTIDE SEQUENCE [LARGE SCALE GENOMIC DNA]</scope>
    <source>
        <strain evidence="3 4">CBS 83171</strain>
    </source>
</reference>
<dbReference type="PANTHER" id="PTHR35394:SF5">
    <property type="entry name" value="DUF3176 DOMAIN-CONTAINING PROTEIN"/>
    <property type="match status" value="1"/>
</dbReference>
<gene>
    <name evidence="3" type="ORF">PG996_005004</name>
</gene>
<feature type="transmembrane region" description="Helical" evidence="2">
    <location>
        <begin position="517"/>
        <end position="543"/>
    </location>
</feature>
<feature type="compositionally biased region" description="Polar residues" evidence="1">
    <location>
        <begin position="1"/>
        <end position="11"/>
    </location>
</feature>
<evidence type="ECO:0000256" key="2">
    <source>
        <dbReference type="SAM" id="Phobius"/>
    </source>
</evidence>
<evidence type="ECO:0000256" key="1">
    <source>
        <dbReference type="SAM" id="MobiDB-lite"/>
    </source>
</evidence>
<organism evidence="3 4">
    <name type="scientific">Apiospora saccharicola</name>
    <dbReference type="NCBI Taxonomy" id="335842"/>
    <lineage>
        <taxon>Eukaryota</taxon>
        <taxon>Fungi</taxon>
        <taxon>Dikarya</taxon>
        <taxon>Ascomycota</taxon>
        <taxon>Pezizomycotina</taxon>
        <taxon>Sordariomycetes</taxon>
        <taxon>Xylariomycetidae</taxon>
        <taxon>Amphisphaeriales</taxon>
        <taxon>Apiosporaceae</taxon>
        <taxon>Apiospora</taxon>
    </lineage>
</organism>
<dbReference type="InterPro" id="IPR021514">
    <property type="entry name" value="DUF3176"/>
</dbReference>
<feature type="compositionally biased region" description="Basic and acidic residues" evidence="1">
    <location>
        <begin position="14"/>
        <end position="25"/>
    </location>
</feature>
<evidence type="ECO:0000313" key="4">
    <source>
        <dbReference type="Proteomes" id="UP001446871"/>
    </source>
</evidence>
<name>A0ABR1VK90_9PEZI</name>
<keyword evidence="2" id="KW-0812">Transmembrane</keyword>
<sequence length="597" mass="66308">MSAQPKPNFSWRSEPVEHPNSRQEAPRQTYPTPEYELSHLLSRPHASAAEDIKPTPDRGGSWSVPWFLEVVAILFSVACMVGVIYILMYMKDQPLSKWPYDLNLNSTIAVLITALKSSLMLAVASCISQSKWLYFKKRRARVQQFDKFDEASRGPLGAVKLLWSFRSPFHLAWVGAVITIVILGVDTFAQQVIKFDSRTDPVDNNGTALFMITDTYDGGARVQDQSFTPTQAKASTVDTSMQGAIYRGLYNTASSQPFNCSSQCVWPNIARSLAIASQCEDVTTRALDTLTHTTFSNGTHHQRVVTPGNITLIYANGPTSWNPVIVVSAKDLTPKRFNEGVAYTPEFVRVGILRMRDSIKEERDYWYLGSNVTEIFECTVRFTAYEYSDIRTEGSELAIGKTKETALGLGYKYDMNTTKHTWHAVFNQTQGTSFSIATPDMGALADFFTTDRFSGSIFDGETPPPSSGMGAAFLKGNIPAVFDNMARSMTDHLRSGYGNVQPIKGKTLVAVTIVHVYWVWLSLPLGVLILAILLFVATVWGSWDSRGQLWKSSVVAALYHHIAPGTDSGAVLFTDVRSTKQLEKLAEETSLIYRQGQ</sequence>
<keyword evidence="4" id="KW-1185">Reference proteome</keyword>
<feature type="transmembrane region" description="Helical" evidence="2">
    <location>
        <begin position="169"/>
        <end position="189"/>
    </location>
</feature>
<feature type="transmembrane region" description="Helical" evidence="2">
    <location>
        <begin position="108"/>
        <end position="128"/>
    </location>
</feature>
<keyword evidence="2" id="KW-1133">Transmembrane helix</keyword>
<comment type="caution">
    <text evidence="3">The sequence shown here is derived from an EMBL/GenBank/DDBJ whole genome shotgun (WGS) entry which is preliminary data.</text>
</comment>
<feature type="region of interest" description="Disordered" evidence="1">
    <location>
        <begin position="1"/>
        <end position="29"/>
    </location>
</feature>
<accession>A0ABR1VK90</accession>
<protein>
    <submittedName>
        <fullName evidence="3">Uncharacterized protein</fullName>
    </submittedName>
</protein>
<proteinExistence type="predicted"/>
<feature type="transmembrane region" description="Helical" evidence="2">
    <location>
        <begin position="66"/>
        <end position="88"/>
    </location>
</feature>
<keyword evidence="2" id="KW-0472">Membrane</keyword>
<dbReference type="PANTHER" id="PTHR35394">
    <property type="entry name" value="DUF3176 DOMAIN-CONTAINING PROTEIN"/>
    <property type="match status" value="1"/>
</dbReference>
<dbReference type="Proteomes" id="UP001446871">
    <property type="component" value="Unassembled WGS sequence"/>
</dbReference>
<evidence type="ECO:0000313" key="3">
    <source>
        <dbReference type="EMBL" id="KAK8071656.1"/>
    </source>
</evidence>
<dbReference type="EMBL" id="JAQQWM010000003">
    <property type="protein sequence ID" value="KAK8071656.1"/>
    <property type="molecule type" value="Genomic_DNA"/>
</dbReference>
<dbReference type="Pfam" id="PF11374">
    <property type="entry name" value="DUF3176"/>
    <property type="match status" value="1"/>
</dbReference>